<dbReference type="GO" id="GO:0005886">
    <property type="term" value="C:plasma membrane"/>
    <property type="evidence" value="ECO:0007669"/>
    <property type="project" value="UniProtKB-SubCell"/>
</dbReference>
<keyword evidence="3" id="KW-1003">Cell membrane</keyword>
<evidence type="ECO:0000256" key="3">
    <source>
        <dbReference type="ARBA" id="ARBA00022475"/>
    </source>
</evidence>
<gene>
    <name evidence="10" type="ORF">B9Z19DRAFT_1162562</name>
</gene>
<dbReference type="AlphaFoldDB" id="A0A2T6ZDP9"/>
<dbReference type="FunFam" id="1.20.1250.20:FF:000011">
    <property type="entry name" value="MFS multidrug transporter, putative"/>
    <property type="match status" value="1"/>
</dbReference>
<feature type="transmembrane region" description="Helical" evidence="8">
    <location>
        <begin position="307"/>
        <end position="327"/>
    </location>
</feature>
<keyword evidence="4 8" id="KW-0812">Transmembrane</keyword>
<feature type="transmembrane region" description="Helical" evidence="8">
    <location>
        <begin position="590"/>
        <end position="610"/>
    </location>
</feature>
<dbReference type="SUPFAM" id="SSF103473">
    <property type="entry name" value="MFS general substrate transporter"/>
    <property type="match status" value="1"/>
</dbReference>
<evidence type="ECO:0000256" key="5">
    <source>
        <dbReference type="ARBA" id="ARBA00022989"/>
    </source>
</evidence>
<protein>
    <submittedName>
        <fullName evidence="10">Major facilitator superfamily domain-containing protein</fullName>
    </submittedName>
</protein>
<dbReference type="PROSITE" id="PS00216">
    <property type="entry name" value="SUGAR_TRANSPORT_1"/>
    <property type="match status" value="1"/>
</dbReference>
<keyword evidence="6 8" id="KW-0472">Membrane</keyword>
<dbReference type="Gene3D" id="1.20.1250.20">
    <property type="entry name" value="MFS general substrate transporter like domains"/>
    <property type="match status" value="1"/>
</dbReference>
<feature type="transmembrane region" description="Helical" evidence="8">
    <location>
        <begin position="251"/>
        <end position="269"/>
    </location>
</feature>
<feature type="domain" description="Major facilitator superfamily (MFS) profile" evidence="9">
    <location>
        <begin position="184"/>
        <end position="641"/>
    </location>
</feature>
<comment type="subcellular location">
    <subcellularLocation>
        <location evidence="1">Cell membrane</location>
        <topology evidence="1">Multi-pass membrane protein</topology>
    </subcellularLocation>
</comment>
<comment type="similarity">
    <text evidence="7">Belongs to the major facilitator superfamily. DHA1 family. Polyamines/proton antiporter (TC 2.A.1.2.16) subfamily.</text>
</comment>
<evidence type="ECO:0000256" key="1">
    <source>
        <dbReference type="ARBA" id="ARBA00004651"/>
    </source>
</evidence>
<dbReference type="Proteomes" id="UP000244722">
    <property type="component" value="Unassembled WGS sequence"/>
</dbReference>
<dbReference type="GO" id="GO:0140115">
    <property type="term" value="P:export across plasma membrane"/>
    <property type="evidence" value="ECO:0007669"/>
    <property type="project" value="UniProtKB-ARBA"/>
</dbReference>
<feature type="transmembrane region" description="Helical" evidence="8">
    <location>
        <begin position="447"/>
        <end position="473"/>
    </location>
</feature>
<evidence type="ECO:0000259" key="9">
    <source>
        <dbReference type="PROSITE" id="PS50850"/>
    </source>
</evidence>
<accession>A0A2T6ZDP9</accession>
<evidence type="ECO:0000256" key="7">
    <source>
        <dbReference type="ARBA" id="ARBA00038459"/>
    </source>
</evidence>
<evidence type="ECO:0000256" key="2">
    <source>
        <dbReference type="ARBA" id="ARBA00022448"/>
    </source>
</evidence>
<evidence type="ECO:0000256" key="8">
    <source>
        <dbReference type="SAM" id="Phobius"/>
    </source>
</evidence>
<feature type="transmembrane region" description="Helical" evidence="8">
    <location>
        <begin position="408"/>
        <end position="435"/>
    </location>
</feature>
<sequence>MTNIPIPGFEFTPAPPEAGFLGDSLDIGDEFSYERIMSCWSVIPLGNGQNYNREYLGVPRTMKRNTPTPTDIAQLSSEQFRSGNWSFNRRPETHYPLQQVYSEEEYEYKLRPLSFQLQPERASALTRAFSAVSRISRGFSRDYGPPRTIEDLENVLDTDYEVKWDGSQDPKNPVNWSLPRKIGILFLISMQYLMVVFYSTSYISGTHGMMKEFGIPHKTRVALGLTTYQIGLALGPLLLAPMSELFGRRPVYQVSMGLFSILILPACFAKNLETILVSRFFAAFVGSVSLSNSPGSLGDLFSEKSKALAFSIFMIAPLEGPIIGPLLGGFIYEGLGWKYLNYLTLIFSATLTIAGYFIPETYGPVLMRKKAAMLRKTKEDENYMSRYCYKVGEGDMLALVKLNMKRPLLMLFTEPICIFWALYIGVQYGILYLSFTAYPIVFQEIRGWAAGIAGLPFLGLGLGVIIAVCMDPLNKKLISLHKPDPETSLPIPESKILIICLAGILSPISLFMFAWTCSPTSIRPIWPILSGIPFGISNTLIFMHGNAYLLSSYDLFAASCLAGCTVFRSILCGVLPLVGPMLYQDLGANMAMTVVGILAAALAPIPWGFYKWGKWIRGRSPILINMQAEKEYRERQFAVDG</sequence>
<dbReference type="PANTHER" id="PTHR23502">
    <property type="entry name" value="MAJOR FACILITATOR SUPERFAMILY"/>
    <property type="match status" value="1"/>
</dbReference>
<evidence type="ECO:0000313" key="10">
    <source>
        <dbReference type="EMBL" id="PUU73615.1"/>
    </source>
</evidence>
<proteinExistence type="inferred from homology"/>
<dbReference type="Pfam" id="PF07690">
    <property type="entry name" value="MFS_1"/>
    <property type="match status" value="1"/>
</dbReference>
<keyword evidence="2" id="KW-0813">Transport</keyword>
<dbReference type="GO" id="GO:0042908">
    <property type="term" value="P:xenobiotic transport"/>
    <property type="evidence" value="ECO:0007669"/>
    <property type="project" value="UniProtKB-ARBA"/>
</dbReference>
<evidence type="ECO:0000256" key="6">
    <source>
        <dbReference type="ARBA" id="ARBA00023136"/>
    </source>
</evidence>
<dbReference type="PROSITE" id="PS50850">
    <property type="entry name" value="MFS"/>
    <property type="match status" value="1"/>
</dbReference>
<keyword evidence="5 8" id="KW-1133">Transmembrane helix</keyword>
<evidence type="ECO:0000313" key="11">
    <source>
        <dbReference type="Proteomes" id="UP000244722"/>
    </source>
</evidence>
<reference evidence="10 11" key="1">
    <citation type="submission" date="2017-04" db="EMBL/GenBank/DDBJ databases">
        <title>Draft genome sequence of Tuber borchii Vittad., a whitish edible truffle.</title>
        <authorList>
            <consortium name="DOE Joint Genome Institute"/>
            <person name="Murat C."/>
            <person name="Kuo A."/>
            <person name="Barry K.W."/>
            <person name="Clum A."/>
            <person name="Dockter R.B."/>
            <person name="Fauchery L."/>
            <person name="Iotti M."/>
            <person name="Kohler A."/>
            <person name="Labutti K."/>
            <person name="Lindquist E.A."/>
            <person name="Lipzen A."/>
            <person name="Ohm R.A."/>
            <person name="Wang M."/>
            <person name="Grigoriev I.V."/>
            <person name="Zambonelli A."/>
            <person name="Martin F.M."/>
        </authorList>
    </citation>
    <scope>NUCLEOTIDE SEQUENCE [LARGE SCALE GENOMIC DNA]</scope>
    <source>
        <strain evidence="10 11">Tbo3840</strain>
    </source>
</reference>
<dbReference type="InterPro" id="IPR020846">
    <property type="entry name" value="MFS_dom"/>
</dbReference>
<dbReference type="InterPro" id="IPR005829">
    <property type="entry name" value="Sugar_transporter_CS"/>
</dbReference>
<dbReference type="PANTHER" id="PTHR23502:SF186">
    <property type="entry name" value="MAJOR FACILITATOR SUPERFAMILY (MFS) PROFILE DOMAIN-CONTAINING PROTEIN"/>
    <property type="match status" value="1"/>
</dbReference>
<feature type="transmembrane region" description="Helical" evidence="8">
    <location>
        <begin position="494"/>
        <end position="513"/>
    </location>
</feature>
<dbReference type="OrthoDB" id="3365399at2759"/>
<dbReference type="InterPro" id="IPR036259">
    <property type="entry name" value="MFS_trans_sf"/>
</dbReference>
<feature type="transmembrane region" description="Helical" evidence="8">
    <location>
        <begin position="339"/>
        <end position="359"/>
    </location>
</feature>
<dbReference type="InterPro" id="IPR011701">
    <property type="entry name" value="MFS"/>
</dbReference>
<name>A0A2T6ZDP9_TUBBO</name>
<feature type="transmembrane region" description="Helical" evidence="8">
    <location>
        <begin position="525"/>
        <end position="543"/>
    </location>
</feature>
<keyword evidence="11" id="KW-1185">Reference proteome</keyword>
<evidence type="ECO:0000256" key="4">
    <source>
        <dbReference type="ARBA" id="ARBA00022692"/>
    </source>
</evidence>
<feature type="transmembrane region" description="Helical" evidence="8">
    <location>
        <begin position="182"/>
        <end position="200"/>
    </location>
</feature>
<organism evidence="10 11">
    <name type="scientific">Tuber borchii</name>
    <name type="common">White truffle</name>
    <dbReference type="NCBI Taxonomy" id="42251"/>
    <lineage>
        <taxon>Eukaryota</taxon>
        <taxon>Fungi</taxon>
        <taxon>Dikarya</taxon>
        <taxon>Ascomycota</taxon>
        <taxon>Pezizomycotina</taxon>
        <taxon>Pezizomycetes</taxon>
        <taxon>Pezizales</taxon>
        <taxon>Tuberaceae</taxon>
        <taxon>Tuber</taxon>
    </lineage>
</organism>
<comment type="caution">
    <text evidence="10">The sequence shown here is derived from an EMBL/GenBank/DDBJ whole genome shotgun (WGS) entry which is preliminary data.</text>
</comment>
<feature type="transmembrane region" description="Helical" evidence="8">
    <location>
        <begin position="221"/>
        <end position="239"/>
    </location>
</feature>
<dbReference type="EMBL" id="NESQ01000363">
    <property type="protein sequence ID" value="PUU73615.1"/>
    <property type="molecule type" value="Genomic_DNA"/>
</dbReference>
<dbReference type="STRING" id="42251.A0A2T6ZDP9"/>
<dbReference type="GO" id="GO:0022857">
    <property type="term" value="F:transmembrane transporter activity"/>
    <property type="evidence" value="ECO:0007669"/>
    <property type="project" value="InterPro"/>
</dbReference>
<feature type="transmembrane region" description="Helical" evidence="8">
    <location>
        <begin position="555"/>
        <end position="578"/>
    </location>
</feature>